<evidence type="ECO:0000256" key="1">
    <source>
        <dbReference type="SAM" id="SignalP"/>
    </source>
</evidence>
<accession>A0A917MY82</accession>
<keyword evidence="3" id="KW-1185">Reference proteome</keyword>
<gene>
    <name evidence="2" type="ORF">GCM10011379_46870</name>
</gene>
<dbReference type="RefSeq" id="WP_188957051.1">
    <property type="nucleotide sequence ID" value="NZ_BMIB01000005.1"/>
</dbReference>
<feature type="signal peptide" evidence="1">
    <location>
        <begin position="1"/>
        <end position="25"/>
    </location>
</feature>
<reference evidence="2" key="2">
    <citation type="submission" date="2020-09" db="EMBL/GenBank/DDBJ databases">
        <authorList>
            <person name="Sun Q."/>
            <person name="Zhou Y."/>
        </authorList>
    </citation>
    <scope>NUCLEOTIDE SEQUENCE</scope>
    <source>
        <strain evidence="2">CGMCC 1.15290</strain>
    </source>
</reference>
<proteinExistence type="predicted"/>
<organism evidence="2 3">
    <name type="scientific">Filimonas zeae</name>
    <dbReference type="NCBI Taxonomy" id="1737353"/>
    <lineage>
        <taxon>Bacteria</taxon>
        <taxon>Pseudomonadati</taxon>
        <taxon>Bacteroidota</taxon>
        <taxon>Chitinophagia</taxon>
        <taxon>Chitinophagales</taxon>
        <taxon>Chitinophagaceae</taxon>
        <taxon>Filimonas</taxon>
    </lineage>
</organism>
<dbReference type="EMBL" id="BMIB01000005">
    <property type="protein sequence ID" value="GGH78668.1"/>
    <property type="molecule type" value="Genomic_DNA"/>
</dbReference>
<evidence type="ECO:0000313" key="2">
    <source>
        <dbReference type="EMBL" id="GGH78668.1"/>
    </source>
</evidence>
<dbReference type="AlphaFoldDB" id="A0A917MY82"/>
<name>A0A917MY82_9BACT</name>
<reference evidence="2" key="1">
    <citation type="journal article" date="2014" name="Int. J. Syst. Evol. Microbiol.">
        <title>Complete genome sequence of Corynebacterium casei LMG S-19264T (=DSM 44701T), isolated from a smear-ripened cheese.</title>
        <authorList>
            <consortium name="US DOE Joint Genome Institute (JGI-PGF)"/>
            <person name="Walter F."/>
            <person name="Albersmeier A."/>
            <person name="Kalinowski J."/>
            <person name="Ruckert C."/>
        </authorList>
    </citation>
    <scope>NUCLEOTIDE SEQUENCE</scope>
    <source>
        <strain evidence="2">CGMCC 1.15290</strain>
    </source>
</reference>
<dbReference type="Proteomes" id="UP000627292">
    <property type="component" value="Unassembled WGS sequence"/>
</dbReference>
<dbReference type="PROSITE" id="PS51257">
    <property type="entry name" value="PROKAR_LIPOPROTEIN"/>
    <property type="match status" value="1"/>
</dbReference>
<evidence type="ECO:0000313" key="3">
    <source>
        <dbReference type="Proteomes" id="UP000627292"/>
    </source>
</evidence>
<protein>
    <submittedName>
        <fullName evidence="2">Uncharacterized protein</fullName>
    </submittedName>
</protein>
<feature type="chain" id="PRO_5037964422" evidence="1">
    <location>
        <begin position="26"/>
        <end position="235"/>
    </location>
</feature>
<comment type="caution">
    <text evidence="2">The sequence shown here is derived from an EMBL/GenBank/DDBJ whole genome shotgun (WGS) entry which is preliminary data.</text>
</comment>
<sequence>MKKVRILSRSVAACALFTLLLTSCRKENSSAEVTEEDVADVITQAVASSSGGVTAQTTDAARIAAKYSTACGAAKDTSIVYVNAANAAVTYSLTASWHWSLTCGASPYFDFTYNGNTVYDAPRMSSNDKVAATLRISGLGAASAAYTANMQITRNGSQTSKVRNKNVFTSLLTLTGTDVAVSKQTLLVDSGTLAVTFTGSGTGGRSFAFAGKLVFKGNRTGVLTLNSGASYTINW</sequence>
<keyword evidence="1" id="KW-0732">Signal</keyword>